<feature type="transmembrane region" description="Helical" evidence="1">
    <location>
        <begin position="60"/>
        <end position="79"/>
    </location>
</feature>
<keyword evidence="1" id="KW-0472">Membrane</keyword>
<evidence type="ECO:0000313" key="3">
    <source>
        <dbReference type="Proteomes" id="UP001597249"/>
    </source>
</evidence>
<feature type="transmembrane region" description="Helical" evidence="1">
    <location>
        <begin position="35"/>
        <end position="54"/>
    </location>
</feature>
<name>A0ABW4B7T5_9LACO</name>
<reference evidence="3" key="1">
    <citation type="journal article" date="2019" name="Int. J. Syst. Evol. Microbiol.">
        <title>The Global Catalogue of Microorganisms (GCM) 10K type strain sequencing project: providing services to taxonomists for standard genome sequencing and annotation.</title>
        <authorList>
            <consortium name="The Broad Institute Genomics Platform"/>
            <consortium name="The Broad Institute Genome Sequencing Center for Infectious Disease"/>
            <person name="Wu L."/>
            <person name="Ma J."/>
        </authorList>
    </citation>
    <scope>NUCLEOTIDE SEQUENCE [LARGE SCALE GENOMIC DNA]</scope>
    <source>
        <strain evidence="3">CCM 8911</strain>
    </source>
</reference>
<protein>
    <submittedName>
        <fullName evidence="2">Cadmium resistance transporter</fullName>
    </submittedName>
</protein>
<feature type="transmembrane region" description="Helical" evidence="1">
    <location>
        <begin position="99"/>
        <end position="119"/>
    </location>
</feature>
<sequence>MAQLNYWLLTLTFLSVNLDFFFMLLFLLKQYSRNAVILGYVLGVSVLMTLSFAVGKTLAWFLPEWLLGVLGALPLYMALRSDHDSNRDQRHHSAVLSVFLTYLAVCAGCNLSLFLPVLAGESVAHFGGTLGFIAMLAVAVVLLINQIGRLPAVTTVMKAHGETLMRLCYAAIGLWVFWDSGLVSHLLSLI</sequence>
<dbReference type="RefSeq" id="WP_125585367.1">
    <property type="nucleotide sequence ID" value="NZ_JBHTMO010000004.1"/>
</dbReference>
<dbReference type="InterPro" id="IPR004676">
    <property type="entry name" value="Cd-R_transporter"/>
</dbReference>
<keyword evidence="1" id="KW-1133">Transmembrane helix</keyword>
<feature type="transmembrane region" description="Helical" evidence="1">
    <location>
        <begin position="164"/>
        <end position="187"/>
    </location>
</feature>
<comment type="caution">
    <text evidence="2">The sequence shown here is derived from an EMBL/GenBank/DDBJ whole genome shotgun (WGS) entry which is preliminary data.</text>
</comment>
<feature type="transmembrane region" description="Helical" evidence="1">
    <location>
        <begin position="6"/>
        <end position="28"/>
    </location>
</feature>
<feature type="transmembrane region" description="Helical" evidence="1">
    <location>
        <begin position="125"/>
        <end position="144"/>
    </location>
</feature>
<organism evidence="2 3">
    <name type="scientific">Lacticaseibacillus jixianensis</name>
    <dbReference type="NCBI Taxonomy" id="2486012"/>
    <lineage>
        <taxon>Bacteria</taxon>
        <taxon>Bacillati</taxon>
        <taxon>Bacillota</taxon>
        <taxon>Bacilli</taxon>
        <taxon>Lactobacillales</taxon>
        <taxon>Lactobacillaceae</taxon>
        <taxon>Lacticaseibacillus</taxon>
    </lineage>
</organism>
<keyword evidence="1" id="KW-0812">Transmembrane</keyword>
<accession>A0ABW4B7T5</accession>
<evidence type="ECO:0000313" key="2">
    <source>
        <dbReference type="EMBL" id="MFD1392416.1"/>
    </source>
</evidence>
<proteinExistence type="predicted"/>
<keyword evidence="3" id="KW-1185">Reference proteome</keyword>
<evidence type="ECO:0000256" key="1">
    <source>
        <dbReference type="SAM" id="Phobius"/>
    </source>
</evidence>
<dbReference type="EMBL" id="JBHTMO010000004">
    <property type="protein sequence ID" value="MFD1392416.1"/>
    <property type="molecule type" value="Genomic_DNA"/>
</dbReference>
<dbReference type="Proteomes" id="UP001597249">
    <property type="component" value="Unassembled WGS sequence"/>
</dbReference>
<gene>
    <name evidence="2" type="ORF">ACFQ3L_02290</name>
</gene>
<dbReference type="Pfam" id="PF03596">
    <property type="entry name" value="Cad"/>
    <property type="match status" value="1"/>
</dbReference>